<feature type="transmembrane region" description="Helical" evidence="5">
    <location>
        <begin position="133"/>
        <end position="151"/>
    </location>
</feature>
<feature type="transmembrane region" description="Helical" evidence="5">
    <location>
        <begin position="27"/>
        <end position="47"/>
    </location>
</feature>
<dbReference type="GO" id="GO:0016874">
    <property type="term" value="F:ligase activity"/>
    <property type="evidence" value="ECO:0007669"/>
    <property type="project" value="UniProtKB-KW"/>
</dbReference>
<feature type="transmembrane region" description="Helical" evidence="5">
    <location>
        <begin position="109"/>
        <end position="126"/>
    </location>
</feature>
<dbReference type="AlphaFoldDB" id="A0A5B8SXW0"/>
<dbReference type="Pfam" id="PF04932">
    <property type="entry name" value="Wzy_C"/>
    <property type="match status" value="1"/>
</dbReference>
<keyword evidence="3 5" id="KW-1133">Transmembrane helix</keyword>
<feature type="transmembrane region" description="Helical" evidence="5">
    <location>
        <begin position="395"/>
        <end position="414"/>
    </location>
</feature>
<feature type="transmembrane region" description="Helical" evidence="5">
    <location>
        <begin position="202"/>
        <end position="220"/>
    </location>
</feature>
<evidence type="ECO:0000256" key="4">
    <source>
        <dbReference type="ARBA" id="ARBA00023136"/>
    </source>
</evidence>
<sequence>MPFRRLLSNVNHSIFWYTPHYWTCRNWLWWSGQVSLILYAALHLLWYRVGSPAETFMALSGLTALLIYGKGIRNAAAVWLLFAAIGVQLLSWTLGYFHHPEWVADNPQIDRLAKLFIFIGVAWWLGGSTRNTLMVWLLALLGYLVTTFVQGDGIKEWITGFGGQRVGFGIRNNQHASMLFGVALLGLIVFFRRFASPGRARVWRIGLWTCLTIICLSGVLVGQTRAVWLSLGLALPCVGIVWLIKQARHSSTNRQHYKPLIISAGVFLVLLGGIGTAFHETLKQRLTKESGVIAQLASGNIETLPYSSIGIRIHSWRAAMEWIEERPLVGWGGEGRSLVIEHTDWLPNTVKQNYGHLHNFFLEIWVAYGALGFVVIAALAVWVGRATWLAWRGGALPGDMALFGAGFFVYWLVINQFESYNSFSTGVFVHNLIVGGLITHYWKWQYSTKHSAVQRSSQ</sequence>
<keyword evidence="2 5" id="KW-0812">Transmembrane</keyword>
<dbReference type="PANTHER" id="PTHR37422:SF23">
    <property type="entry name" value="TEICHURONIC ACID BIOSYNTHESIS PROTEIN TUAE"/>
    <property type="match status" value="1"/>
</dbReference>
<dbReference type="Proteomes" id="UP000321272">
    <property type="component" value="Chromosome"/>
</dbReference>
<keyword evidence="7" id="KW-0436">Ligase</keyword>
<feature type="transmembrane region" description="Helical" evidence="5">
    <location>
        <begin position="226"/>
        <end position="244"/>
    </location>
</feature>
<evidence type="ECO:0000313" key="7">
    <source>
        <dbReference type="EMBL" id="QEA40924.1"/>
    </source>
</evidence>
<feature type="transmembrane region" description="Helical" evidence="5">
    <location>
        <begin position="76"/>
        <end position="97"/>
    </location>
</feature>
<gene>
    <name evidence="7" type="ORF">FGL86_12035</name>
</gene>
<dbReference type="InterPro" id="IPR051533">
    <property type="entry name" value="WaaL-like"/>
</dbReference>
<dbReference type="OrthoDB" id="8576060at2"/>
<dbReference type="KEGG" id="paur:FGL86_12035"/>
<proteinExistence type="predicted"/>
<evidence type="ECO:0000256" key="3">
    <source>
        <dbReference type="ARBA" id="ARBA00022989"/>
    </source>
</evidence>
<dbReference type="GO" id="GO:0016020">
    <property type="term" value="C:membrane"/>
    <property type="evidence" value="ECO:0007669"/>
    <property type="project" value="UniProtKB-SubCell"/>
</dbReference>
<evidence type="ECO:0000259" key="6">
    <source>
        <dbReference type="Pfam" id="PF04932"/>
    </source>
</evidence>
<organism evidence="7 8">
    <name type="scientific">Pistricoccus aurantiacus</name>
    <dbReference type="NCBI Taxonomy" id="1883414"/>
    <lineage>
        <taxon>Bacteria</taxon>
        <taxon>Pseudomonadati</taxon>
        <taxon>Pseudomonadota</taxon>
        <taxon>Gammaproteobacteria</taxon>
        <taxon>Oceanospirillales</taxon>
        <taxon>Halomonadaceae</taxon>
        <taxon>Pistricoccus</taxon>
    </lineage>
</organism>
<keyword evidence="8" id="KW-1185">Reference proteome</keyword>
<dbReference type="InterPro" id="IPR007016">
    <property type="entry name" value="O-antigen_ligase-rel_domated"/>
</dbReference>
<dbReference type="PANTHER" id="PTHR37422">
    <property type="entry name" value="TEICHURONIC ACID BIOSYNTHESIS PROTEIN TUAE"/>
    <property type="match status" value="1"/>
</dbReference>
<feature type="transmembrane region" description="Helical" evidence="5">
    <location>
        <begin position="256"/>
        <end position="278"/>
    </location>
</feature>
<feature type="transmembrane region" description="Helical" evidence="5">
    <location>
        <begin position="176"/>
        <end position="195"/>
    </location>
</feature>
<feature type="transmembrane region" description="Helical" evidence="5">
    <location>
        <begin position="420"/>
        <end position="442"/>
    </location>
</feature>
<keyword evidence="4 5" id="KW-0472">Membrane</keyword>
<protein>
    <submittedName>
        <fullName evidence="7">O-antigen ligase family protein</fullName>
    </submittedName>
</protein>
<comment type="subcellular location">
    <subcellularLocation>
        <location evidence="1">Membrane</location>
        <topology evidence="1">Multi-pass membrane protein</topology>
    </subcellularLocation>
</comment>
<evidence type="ECO:0000256" key="2">
    <source>
        <dbReference type="ARBA" id="ARBA00022692"/>
    </source>
</evidence>
<feature type="transmembrane region" description="Helical" evidence="5">
    <location>
        <begin position="53"/>
        <end position="69"/>
    </location>
</feature>
<reference evidence="7 8" key="1">
    <citation type="submission" date="2019-06" db="EMBL/GenBank/DDBJ databases">
        <title>Genome analyses of bacteria isolated from kimchi.</title>
        <authorList>
            <person name="Lee S."/>
            <person name="Ahn S."/>
            <person name="Roh S."/>
        </authorList>
    </citation>
    <scope>NUCLEOTIDE SEQUENCE [LARGE SCALE GENOMIC DNA]</scope>
    <source>
        <strain evidence="7 8">CBA4606</strain>
    </source>
</reference>
<feature type="domain" description="O-antigen ligase-related" evidence="6">
    <location>
        <begin position="212"/>
        <end position="376"/>
    </location>
</feature>
<name>A0A5B8SXW0_9GAMM</name>
<dbReference type="EMBL" id="CP042382">
    <property type="protein sequence ID" value="QEA40924.1"/>
    <property type="molecule type" value="Genomic_DNA"/>
</dbReference>
<evidence type="ECO:0000256" key="1">
    <source>
        <dbReference type="ARBA" id="ARBA00004141"/>
    </source>
</evidence>
<evidence type="ECO:0000313" key="8">
    <source>
        <dbReference type="Proteomes" id="UP000321272"/>
    </source>
</evidence>
<evidence type="ECO:0000256" key="5">
    <source>
        <dbReference type="SAM" id="Phobius"/>
    </source>
</evidence>
<accession>A0A5B8SXW0</accession>
<feature type="transmembrane region" description="Helical" evidence="5">
    <location>
        <begin position="364"/>
        <end position="383"/>
    </location>
</feature>